<feature type="domain" description="DUF6318" evidence="3">
    <location>
        <begin position="65"/>
        <end position="168"/>
    </location>
</feature>
<evidence type="ECO:0000313" key="4">
    <source>
        <dbReference type="EMBL" id="NKG19459.1"/>
    </source>
</evidence>
<evidence type="ECO:0000256" key="1">
    <source>
        <dbReference type="SAM" id="MobiDB-lite"/>
    </source>
</evidence>
<feature type="region of interest" description="Disordered" evidence="1">
    <location>
        <begin position="31"/>
        <end position="80"/>
    </location>
</feature>
<evidence type="ECO:0000313" key="5">
    <source>
        <dbReference type="Proteomes" id="UP000746595"/>
    </source>
</evidence>
<proteinExistence type="predicted"/>
<organism evidence="4 5">
    <name type="scientific">Paeniglutamicibacter terrestris</name>
    <dbReference type="NCBI Taxonomy" id="2723403"/>
    <lineage>
        <taxon>Bacteria</taxon>
        <taxon>Bacillati</taxon>
        <taxon>Actinomycetota</taxon>
        <taxon>Actinomycetes</taxon>
        <taxon>Micrococcales</taxon>
        <taxon>Micrococcaceae</taxon>
        <taxon>Paeniglutamicibacter</taxon>
    </lineage>
</organism>
<protein>
    <recommendedName>
        <fullName evidence="3">DUF6318 domain-containing protein</fullName>
    </recommendedName>
</protein>
<keyword evidence="2" id="KW-0732">Signal</keyword>
<dbReference type="InterPro" id="IPR046281">
    <property type="entry name" value="DUF6318"/>
</dbReference>
<reference evidence="4 5" key="1">
    <citation type="submission" date="2020-04" db="EMBL/GenBank/DDBJ databases">
        <title>Paeniglutamicibacter sp. ANT13_2, a novel actinomycete isolated from sediment in Antarctica.</title>
        <authorList>
            <person name="Sakdapetsiri C."/>
            <person name="Pinyakong O."/>
        </authorList>
    </citation>
    <scope>NUCLEOTIDE SEQUENCE [LARGE SCALE GENOMIC DNA]</scope>
    <source>
        <strain evidence="4 5">ANT13_2</strain>
    </source>
</reference>
<dbReference type="EMBL" id="JAAWVT010000001">
    <property type="protein sequence ID" value="NKG19459.1"/>
    <property type="molecule type" value="Genomic_DNA"/>
</dbReference>
<keyword evidence="5" id="KW-1185">Reference proteome</keyword>
<sequence length="218" mass="23430">MVTKIKKVSLIFCSAALVFAAAGCVGSADPVEPTPTASNPTATASSSPPTTSSSPSIKPTPKPIPASSTGPAKNWPVPVMPDAAKKNTEAGIKAFTEHYYELVEYTIQTNDTKPIKKVSKRTCLECGNVFIDPFDNNKKAGSWMTGAEFNVTVTRAILQLPQGISLYTTTQGEMNLFMSDGTLQGTFPATPKPAPLMMILRFDRGWMVESVEYLDEDS</sequence>
<comment type="caution">
    <text evidence="4">The sequence shown here is derived from an EMBL/GenBank/DDBJ whole genome shotgun (WGS) entry which is preliminary data.</text>
</comment>
<name>A0ABX1G087_9MICC</name>
<evidence type="ECO:0000259" key="3">
    <source>
        <dbReference type="Pfam" id="PF19843"/>
    </source>
</evidence>
<feature type="compositionally biased region" description="Low complexity" evidence="1">
    <location>
        <begin position="34"/>
        <end position="57"/>
    </location>
</feature>
<accession>A0ABX1G087</accession>
<feature type="signal peptide" evidence="2">
    <location>
        <begin position="1"/>
        <end position="20"/>
    </location>
</feature>
<dbReference type="RefSeq" id="WP_168150407.1">
    <property type="nucleotide sequence ID" value="NZ_JAAWVT010000001.1"/>
</dbReference>
<dbReference type="Pfam" id="PF19843">
    <property type="entry name" value="DUF6318"/>
    <property type="match status" value="1"/>
</dbReference>
<evidence type="ECO:0000256" key="2">
    <source>
        <dbReference type="SAM" id="SignalP"/>
    </source>
</evidence>
<dbReference type="PROSITE" id="PS51257">
    <property type="entry name" value="PROKAR_LIPOPROTEIN"/>
    <property type="match status" value="1"/>
</dbReference>
<dbReference type="Proteomes" id="UP000746595">
    <property type="component" value="Unassembled WGS sequence"/>
</dbReference>
<gene>
    <name evidence="4" type="ORF">HED64_01895</name>
</gene>
<feature type="chain" id="PRO_5046836120" description="DUF6318 domain-containing protein" evidence="2">
    <location>
        <begin position="21"/>
        <end position="218"/>
    </location>
</feature>